<evidence type="ECO:0008006" key="4">
    <source>
        <dbReference type="Google" id="ProtNLM"/>
    </source>
</evidence>
<evidence type="ECO:0000313" key="3">
    <source>
        <dbReference type="Proteomes" id="UP000199138"/>
    </source>
</evidence>
<keyword evidence="3" id="KW-1185">Reference proteome</keyword>
<keyword evidence="1" id="KW-1133">Transmembrane helix</keyword>
<keyword evidence="1" id="KW-0472">Membrane</keyword>
<proteinExistence type="predicted"/>
<evidence type="ECO:0000256" key="1">
    <source>
        <dbReference type="SAM" id="Phobius"/>
    </source>
</evidence>
<feature type="transmembrane region" description="Helical" evidence="1">
    <location>
        <begin position="164"/>
        <end position="183"/>
    </location>
</feature>
<feature type="transmembrane region" description="Helical" evidence="1">
    <location>
        <begin position="110"/>
        <end position="127"/>
    </location>
</feature>
<dbReference type="AlphaFoldDB" id="A0A1I7IKA6"/>
<feature type="transmembrane region" description="Helical" evidence="1">
    <location>
        <begin position="195"/>
        <end position="213"/>
    </location>
</feature>
<reference evidence="2 3" key="1">
    <citation type="submission" date="2016-10" db="EMBL/GenBank/DDBJ databases">
        <authorList>
            <person name="de Groot N.N."/>
        </authorList>
    </citation>
    <scope>NUCLEOTIDE SEQUENCE [LARGE SCALE GENOMIC DNA]</scope>
    <source>
        <strain evidence="2 3">CGMCC 1.12333</strain>
    </source>
</reference>
<dbReference type="RefSeq" id="WP_093026285.1">
    <property type="nucleotide sequence ID" value="NZ_FPBK01000017.1"/>
</dbReference>
<dbReference type="STRING" id="1224947.SAMN05216480_11728"/>
<protein>
    <recommendedName>
        <fullName evidence="4">YhhN-like protein</fullName>
    </recommendedName>
</protein>
<evidence type="ECO:0000313" key="2">
    <source>
        <dbReference type="EMBL" id="SFU73343.1"/>
    </source>
</evidence>
<name>A0A1I7IKA6_9FLAO</name>
<gene>
    <name evidence="2" type="ORF">SAMN05216480_11728</name>
</gene>
<keyword evidence="1" id="KW-0812">Transmembrane</keyword>
<dbReference type="EMBL" id="FPBK01000017">
    <property type="protein sequence ID" value="SFU73343.1"/>
    <property type="molecule type" value="Genomic_DNA"/>
</dbReference>
<accession>A0A1I7IKA6</accession>
<dbReference type="Proteomes" id="UP000199138">
    <property type="component" value="Unassembled WGS sequence"/>
</dbReference>
<sequence length="230" mass="26973">MKPKIAPIFLVLAIVQTVAYSILDYFSFEHYMKIMEVLTIPFIAFYYIFKTEFVNLLYVIVLITLFSADVINTFFIGYEDLSIFLYGLALFYYSYRVLKGLVDFKMKAVLYVAIPFMFIYIGFFFWFSEYMPISEAIIVYNFFMGVFIVLGIKSYVVKQTKENFILMISSLIIAVITVLYAYSTFVIEVDWIESIALNNLFTSFHLLLAIYILRIEKIEVKISYLSQLSD</sequence>
<organism evidence="2 3">
    <name type="scientific">Pustulibacterium marinum</name>
    <dbReference type="NCBI Taxonomy" id="1224947"/>
    <lineage>
        <taxon>Bacteria</taxon>
        <taxon>Pseudomonadati</taxon>
        <taxon>Bacteroidota</taxon>
        <taxon>Flavobacteriia</taxon>
        <taxon>Flavobacteriales</taxon>
        <taxon>Flavobacteriaceae</taxon>
        <taxon>Pustulibacterium</taxon>
    </lineage>
</organism>
<feature type="transmembrane region" description="Helical" evidence="1">
    <location>
        <begin position="133"/>
        <end position="152"/>
    </location>
</feature>
<feature type="transmembrane region" description="Helical" evidence="1">
    <location>
        <begin position="81"/>
        <end position="98"/>
    </location>
</feature>